<evidence type="ECO:0000313" key="1">
    <source>
        <dbReference type="EMBL" id="MCI48752.1"/>
    </source>
</evidence>
<organism evidence="1 2">
    <name type="scientific">Trifolium medium</name>
    <dbReference type="NCBI Taxonomy" id="97028"/>
    <lineage>
        <taxon>Eukaryota</taxon>
        <taxon>Viridiplantae</taxon>
        <taxon>Streptophyta</taxon>
        <taxon>Embryophyta</taxon>
        <taxon>Tracheophyta</taxon>
        <taxon>Spermatophyta</taxon>
        <taxon>Magnoliopsida</taxon>
        <taxon>eudicotyledons</taxon>
        <taxon>Gunneridae</taxon>
        <taxon>Pentapetalae</taxon>
        <taxon>rosids</taxon>
        <taxon>fabids</taxon>
        <taxon>Fabales</taxon>
        <taxon>Fabaceae</taxon>
        <taxon>Papilionoideae</taxon>
        <taxon>50 kb inversion clade</taxon>
        <taxon>NPAAA clade</taxon>
        <taxon>Hologalegina</taxon>
        <taxon>IRL clade</taxon>
        <taxon>Trifolieae</taxon>
        <taxon>Trifolium</taxon>
    </lineage>
</organism>
<dbReference type="EMBL" id="LXQA010391147">
    <property type="protein sequence ID" value="MCI48752.1"/>
    <property type="molecule type" value="Genomic_DNA"/>
</dbReference>
<name>A0A392SJY5_9FABA</name>
<dbReference type="Proteomes" id="UP000265520">
    <property type="component" value="Unassembled WGS sequence"/>
</dbReference>
<protein>
    <submittedName>
        <fullName evidence="1">Uncharacterized protein</fullName>
    </submittedName>
</protein>
<keyword evidence="2" id="KW-1185">Reference proteome</keyword>
<accession>A0A392SJY5</accession>
<feature type="non-terminal residue" evidence="1">
    <location>
        <position position="1"/>
    </location>
</feature>
<evidence type="ECO:0000313" key="2">
    <source>
        <dbReference type="Proteomes" id="UP000265520"/>
    </source>
</evidence>
<sequence>RLQNGDWCTDPDLMKSEALNYVKELFCSRQHICNNNNEDEVASLDDSAIMELVKPVTKKEVYHALMSTKSYKAPGPMVFNVSSSNFFGKR</sequence>
<dbReference type="AlphaFoldDB" id="A0A392SJY5"/>
<proteinExistence type="predicted"/>
<comment type="caution">
    <text evidence="1">The sequence shown here is derived from an EMBL/GenBank/DDBJ whole genome shotgun (WGS) entry which is preliminary data.</text>
</comment>
<reference evidence="1 2" key="1">
    <citation type="journal article" date="2018" name="Front. Plant Sci.">
        <title>Red Clover (Trifolium pratense) and Zigzag Clover (T. medium) - A Picture of Genomic Similarities and Differences.</title>
        <authorList>
            <person name="Dluhosova J."/>
            <person name="Istvanek J."/>
            <person name="Nedelnik J."/>
            <person name="Repkova J."/>
        </authorList>
    </citation>
    <scope>NUCLEOTIDE SEQUENCE [LARGE SCALE GENOMIC DNA]</scope>
    <source>
        <strain evidence="2">cv. 10/8</strain>
        <tissue evidence="1">Leaf</tissue>
    </source>
</reference>